<dbReference type="Proteomes" id="UP001597171">
    <property type="component" value="Unassembled WGS sequence"/>
</dbReference>
<dbReference type="Gene3D" id="3.30.565.10">
    <property type="entry name" value="Histidine kinase-like ATPase, C-terminal domain"/>
    <property type="match status" value="1"/>
</dbReference>
<name>A0ABW3ZCK1_9HYPH</name>
<dbReference type="CDD" id="cd00082">
    <property type="entry name" value="HisKA"/>
    <property type="match status" value="1"/>
</dbReference>
<dbReference type="PROSITE" id="PS50109">
    <property type="entry name" value="HIS_KIN"/>
    <property type="match status" value="1"/>
</dbReference>
<dbReference type="Gene3D" id="1.10.287.130">
    <property type="match status" value="1"/>
</dbReference>
<gene>
    <name evidence="7" type="ORF">ACFQ4O_18235</name>
</gene>
<evidence type="ECO:0000256" key="4">
    <source>
        <dbReference type="ARBA" id="ARBA00022679"/>
    </source>
</evidence>
<evidence type="ECO:0000313" key="7">
    <source>
        <dbReference type="EMBL" id="MFD1333949.1"/>
    </source>
</evidence>
<dbReference type="SUPFAM" id="SSF55874">
    <property type="entry name" value="ATPase domain of HSP90 chaperone/DNA topoisomerase II/histidine kinase"/>
    <property type="match status" value="1"/>
</dbReference>
<dbReference type="InterPro" id="IPR004358">
    <property type="entry name" value="Sig_transdc_His_kin-like_C"/>
</dbReference>
<evidence type="ECO:0000256" key="3">
    <source>
        <dbReference type="ARBA" id="ARBA00022553"/>
    </source>
</evidence>
<dbReference type="InterPro" id="IPR005467">
    <property type="entry name" value="His_kinase_dom"/>
</dbReference>
<reference evidence="8" key="1">
    <citation type="journal article" date="2019" name="Int. J. Syst. Evol. Microbiol.">
        <title>The Global Catalogue of Microorganisms (GCM) 10K type strain sequencing project: providing services to taxonomists for standard genome sequencing and annotation.</title>
        <authorList>
            <consortium name="The Broad Institute Genomics Platform"/>
            <consortium name="The Broad Institute Genome Sequencing Center for Infectious Disease"/>
            <person name="Wu L."/>
            <person name="Ma J."/>
        </authorList>
    </citation>
    <scope>NUCLEOTIDE SEQUENCE [LARGE SCALE GENOMIC DNA]</scope>
    <source>
        <strain evidence="8">CCUG 61696</strain>
    </source>
</reference>
<accession>A0ABW3ZCK1</accession>
<protein>
    <recommendedName>
        <fullName evidence="2">histidine kinase</fullName>
        <ecNumber evidence="2">2.7.13.3</ecNumber>
    </recommendedName>
</protein>
<proteinExistence type="predicted"/>
<feature type="non-terminal residue" evidence="7">
    <location>
        <position position="182"/>
    </location>
</feature>
<evidence type="ECO:0000256" key="2">
    <source>
        <dbReference type="ARBA" id="ARBA00012438"/>
    </source>
</evidence>
<keyword evidence="8" id="KW-1185">Reference proteome</keyword>
<organism evidence="7 8">
    <name type="scientific">Methylopila musalis</name>
    <dbReference type="NCBI Taxonomy" id="1134781"/>
    <lineage>
        <taxon>Bacteria</taxon>
        <taxon>Pseudomonadati</taxon>
        <taxon>Pseudomonadota</taxon>
        <taxon>Alphaproteobacteria</taxon>
        <taxon>Hyphomicrobiales</taxon>
        <taxon>Methylopilaceae</taxon>
        <taxon>Methylopila</taxon>
    </lineage>
</organism>
<evidence type="ECO:0000259" key="6">
    <source>
        <dbReference type="PROSITE" id="PS50109"/>
    </source>
</evidence>
<dbReference type="PANTHER" id="PTHR43047">
    <property type="entry name" value="TWO-COMPONENT HISTIDINE PROTEIN KINASE"/>
    <property type="match status" value="1"/>
</dbReference>
<dbReference type="InterPro" id="IPR003661">
    <property type="entry name" value="HisK_dim/P_dom"/>
</dbReference>
<dbReference type="PRINTS" id="PR00344">
    <property type="entry name" value="BCTRLSENSOR"/>
</dbReference>
<dbReference type="InterPro" id="IPR036097">
    <property type="entry name" value="HisK_dim/P_sf"/>
</dbReference>
<keyword evidence="3" id="KW-0597">Phosphoprotein</keyword>
<dbReference type="EC" id="2.7.13.3" evidence="2"/>
<comment type="catalytic activity">
    <reaction evidence="1">
        <text>ATP + protein L-histidine = ADP + protein N-phospho-L-histidine.</text>
        <dbReference type="EC" id="2.7.13.3"/>
    </reaction>
</comment>
<dbReference type="PANTHER" id="PTHR43047:SF78">
    <property type="entry name" value="SENSORY_REGULATORY PROTEIN RPFC"/>
    <property type="match status" value="1"/>
</dbReference>
<dbReference type="GO" id="GO:0016301">
    <property type="term" value="F:kinase activity"/>
    <property type="evidence" value="ECO:0007669"/>
    <property type="project" value="UniProtKB-KW"/>
</dbReference>
<feature type="domain" description="Histidine kinase" evidence="6">
    <location>
        <begin position="1"/>
        <end position="182"/>
    </location>
</feature>
<dbReference type="InterPro" id="IPR036890">
    <property type="entry name" value="HATPase_C_sf"/>
</dbReference>
<comment type="caution">
    <text evidence="7">The sequence shown here is derived from an EMBL/GenBank/DDBJ whole genome shotgun (WGS) entry which is preliminary data.</text>
</comment>
<dbReference type="Pfam" id="PF00512">
    <property type="entry name" value="HisKA"/>
    <property type="match status" value="1"/>
</dbReference>
<dbReference type="Pfam" id="PF02518">
    <property type="entry name" value="HATPase_c"/>
    <property type="match status" value="1"/>
</dbReference>
<dbReference type="EMBL" id="JBHTMX010000448">
    <property type="protein sequence ID" value="MFD1333949.1"/>
    <property type="molecule type" value="Genomic_DNA"/>
</dbReference>
<dbReference type="SMART" id="SM00387">
    <property type="entry name" value="HATPase_c"/>
    <property type="match status" value="1"/>
</dbReference>
<dbReference type="SUPFAM" id="SSF47384">
    <property type="entry name" value="Homodimeric domain of signal transducing histidine kinase"/>
    <property type="match status" value="1"/>
</dbReference>
<feature type="non-terminal residue" evidence="7">
    <location>
        <position position="1"/>
    </location>
</feature>
<sequence>GVAGAADLLLGTALAAEQRAYAQAVRSSAEAMLGLVDEILDMSRIEAGKVALQPAPFDPAAIAEQAAELLAPRAQAKGLDFAVFVAPDTPALITADAARLRQILLNLAGNAVKFTEAGGVGLRVEPAGAGLRFSVSDTGPGFDPADAARLFGEFERGADEAGTPGVGLGLAISARLAEAMGV</sequence>
<evidence type="ECO:0000313" key="8">
    <source>
        <dbReference type="Proteomes" id="UP001597171"/>
    </source>
</evidence>
<keyword evidence="4" id="KW-0808">Transferase</keyword>
<keyword evidence="5 7" id="KW-0418">Kinase</keyword>
<evidence type="ECO:0000256" key="1">
    <source>
        <dbReference type="ARBA" id="ARBA00000085"/>
    </source>
</evidence>
<dbReference type="RefSeq" id="WP_378777858.1">
    <property type="nucleotide sequence ID" value="NZ_JBHTMX010000448.1"/>
</dbReference>
<evidence type="ECO:0000256" key="5">
    <source>
        <dbReference type="ARBA" id="ARBA00022777"/>
    </source>
</evidence>
<dbReference type="InterPro" id="IPR003594">
    <property type="entry name" value="HATPase_dom"/>
</dbReference>